<reference evidence="18 19" key="1">
    <citation type="submission" date="2018-05" db="EMBL/GenBank/DDBJ databases">
        <title>Freshwater and sediment microbial communities from various areas in North America, analyzing microbe dynamics in response to fracking.</title>
        <authorList>
            <person name="Lamendella R."/>
        </authorList>
    </citation>
    <scope>NUCLEOTIDE SEQUENCE [LARGE SCALE GENOMIC DNA]</scope>
    <source>
        <strain evidence="18 19">125B1</strain>
    </source>
</reference>
<feature type="region of interest" description="Disordered" evidence="15">
    <location>
        <begin position="47"/>
        <end position="75"/>
    </location>
</feature>
<evidence type="ECO:0000256" key="13">
    <source>
        <dbReference type="ARBA" id="ARBA00030750"/>
    </source>
</evidence>
<name>A0A317Q3A3_9GAMM</name>
<evidence type="ECO:0000256" key="14">
    <source>
        <dbReference type="RuleBase" id="RU003923"/>
    </source>
</evidence>
<dbReference type="PANTHER" id="PTHR30012:SF0">
    <property type="entry name" value="TYPE II SECRETION SYSTEM PROTEIN F-RELATED"/>
    <property type="match status" value="1"/>
</dbReference>
<evidence type="ECO:0000256" key="5">
    <source>
        <dbReference type="ARBA" id="ARBA00022475"/>
    </source>
</evidence>
<dbReference type="InterPro" id="IPR001992">
    <property type="entry name" value="T2SS_GspF/T4SS_PilC_CS"/>
</dbReference>
<evidence type="ECO:0000256" key="12">
    <source>
        <dbReference type="ARBA" id="ARBA00023136"/>
    </source>
</evidence>
<comment type="subcellular location">
    <subcellularLocation>
        <location evidence="2 14">Cell inner membrane</location>
        <topology evidence="2 14">Multi-pass membrane protein</topology>
    </subcellularLocation>
</comment>
<feature type="domain" description="Type II secretion system protein GspF" evidence="17">
    <location>
        <begin position="96"/>
        <end position="218"/>
    </location>
</feature>
<keyword evidence="4 14" id="KW-0813">Transport</keyword>
<evidence type="ECO:0000256" key="7">
    <source>
        <dbReference type="ARBA" id="ARBA00022692"/>
    </source>
</evidence>
<dbReference type="InterPro" id="IPR011850">
    <property type="entry name" value="T2SS_GspF"/>
</dbReference>
<feature type="transmembrane region" description="Helical" evidence="16">
    <location>
        <begin position="194"/>
        <end position="217"/>
    </location>
</feature>
<evidence type="ECO:0000256" key="8">
    <source>
        <dbReference type="ARBA" id="ARBA00022723"/>
    </source>
</evidence>
<keyword evidence="11 16" id="KW-1133">Transmembrane helix</keyword>
<keyword evidence="19" id="KW-1185">Reference proteome</keyword>
<keyword evidence="6" id="KW-0997">Cell inner membrane</keyword>
<comment type="similarity">
    <text evidence="3 14">Belongs to the GSP F family.</text>
</comment>
<keyword evidence="7 14" id="KW-0812">Transmembrane</keyword>
<evidence type="ECO:0000256" key="15">
    <source>
        <dbReference type="SAM" id="MobiDB-lite"/>
    </source>
</evidence>
<comment type="function">
    <text evidence="1">Component of the type II secretion system inner membrane complex required for the energy-dependent secretion of extracellular factors such as proteases and toxins from the periplasm.</text>
</comment>
<keyword evidence="9" id="KW-0106">Calcium</keyword>
<dbReference type="STRING" id="519453.SAMN04488070_1176"/>
<sequence length="430" mass="46036">MAAYAFQALNASGRKTKGVIEADTERQVRSQLREQGLIPVSVELAEQGRSRARGETVSPSSGARSAAGSGAGSASPSLLTRLQTRGVSAGDLALITRQLATLVSAALPLEQALFAVSEQTDKARLQKLLMAVRSKVVEGYSLAEAMAEYPHVFDKLFTSMVAAGERSGHLGEVLNRLADYTEQRNRLKGQLVQALVYPAIMTLVAIGVVIFLLVSVVPQIVEQFSDLDQALPATTRFLLAASEFLQAYGLIALVMILLGLAVGGQLLRKPERRDKFDAFVLKVPLVGRVIKAVNTARFARTLSILAASAVPLLDALKITGKVMTNRAMQIAIDEACDRVREGSSLRAALAQSKLFPPMMLHMIAAGEKSGELEQLLGRAADNQDRDFETTMNVALKIFEPALIVGMAGVVLLIVLAIIQPILALNQSVGL</sequence>
<evidence type="ECO:0000256" key="16">
    <source>
        <dbReference type="SAM" id="Phobius"/>
    </source>
</evidence>
<dbReference type="InterPro" id="IPR003004">
    <property type="entry name" value="GspF/PilC"/>
</dbReference>
<dbReference type="InterPro" id="IPR042094">
    <property type="entry name" value="T2SS_GspF_sf"/>
</dbReference>
<dbReference type="InterPro" id="IPR018076">
    <property type="entry name" value="T2SS_GspF_dom"/>
</dbReference>
<comment type="caution">
    <text evidence="18">The sequence shown here is derived from an EMBL/GenBank/DDBJ whole genome shotgun (WGS) entry which is preliminary data.</text>
</comment>
<keyword evidence="12 16" id="KW-0472">Membrane</keyword>
<evidence type="ECO:0000256" key="2">
    <source>
        <dbReference type="ARBA" id="ARBA00004429"/>
    </source>
</evidence>
<evidence type="ECO:0000256" key="6">
    <source>
        <dbReference type="ARBA" id="ARBA00022519"/>
    </source>
</evidence>
<protein>
    <recommendedName>
        <fullName evidence="13">General secretion pathway protein F</fullName>
    </recommendedName>
</protein>
<evidence type="ECO:0000256" key="10">
    <source>
        <dbReference type="ARBA" id="ARBA00022927"/>
    </source>
</evidence>
<dbReference type="OrthoDB" id="9805682at2"/>
<evidence type="ECO:0000256" key="4">
    <source>
        <dbReference type="ARBA" id="ARBA00022448"/>
    </source>
</evidence>
<keyword evidence="10" id="KW-0653">Protein transport</keyword>
<gene>
    <name evidence="18" type="ORF">DET45_11534</name>
</gene>
<keyword evidence="8" id="KW-0479">Metal-binding</keyword>
<feature type="transmembrane region" description="Helical" evidence="16">
    <location>
        <begin position="401"/>
        <end position="422"/>
    </location>
</feature>
<evidence type="ECO:0000256" key="1">
    <source>
        <dbReference type="ARBA" id="ARBA00002684"/>
    </source>
</evidence>
<evidence type="ECO:0000259" key="17">
    <source>
        <dbReference type="Pfam" id="PF00482"/>
    </source>
</evidence>
<evidence type="ECO:0000256" key="3">
    <source>
        <dbReference type="ARBA" id="ARBA00005745"/>
    </source>
</evidence>
<evidence type="ECO:0000256" key="9">
    <source>
        <dbReference type="ARBA" id="ARBA00022837"/>
    </source>
</evidence>
<dbReference type="RefSeq" id="WP_110076523.1">
    <property type="nucleotide sequence ID" value="NZ_QGTT01000015.1"/>
</dbReference>
<dbReference type="GO" id="GO:0005886">
    <property type="term" value="C:plasma membrane"/>
    <property type="evidence" value="ECO:0007669"/>
    <property type="project" value="UniProtKB-SubCell"/>
</dbReference>
<dbReference type="AlphaFoldDB" id="A0A317Q3A3"/>
<evidence type="ECO:0000313" key="19">
    <source>
        <dbReference type="Proteomes" id="UP000246964"/>
    </source>
</evidence>
<dbReference type="Gene3D" id="1.20.81.30">
    <property type="entry name" value="Type II secretion system (T2SS), domain F"/>
    <property type="match status" value="2"/>
</dbReference>
<accession>A0A317Q3A3</accession>
<dbReference type="GO" id="GO:0015627">
    <property type="term" value="C:type II protein secretion system complex"/>
    <property type="evidence" value="ECO:0007669"/>
    <property type="project" value="InterPro"/>
</dbReference>
<dbReference type="Proteomes" id="UP000246964">
    <property type="component" value="Unassembled WGS sequence"/>
</dbReference>
<dbReference type="EMBL" id="QGTT01000015">
    <property type="protein sequence ID" value="PWW10357.1"/>
    <property type="molecule type" value="Genomic_DNA"/>
</dbReference>
<dbReference type="PRINTS" id="PR00812">
    <property type="entry name" value="BCTERIALGSPF"/>
</dbReference>
<feature type="compositionally biased region" description="Low complexity" evidence="15">
    <location>
        <begin position="58"/>
        <end position="75"/>
    </location>
</feature>
<dbReference type="FunFam" id="1.20.81.30:FF:000001">
    <property type="entry name" value="Type II secretion system protein F"/>
    <property type="match status" value="2"/>
</dbReference>
<dbReference type="PROSITE" id="PS00874">
    <property type="entry name" value="T2SP_F"/>
    <property type="match status" value="1"/>
</dbReference>
<feature type="transmembrane region" description="Helical" evidence="16">
    <location>
        <begin position="247"/>
        <end position="267"/>
    </location>
</feature>
<proteinExistence type="inferred from homology"/>
<dbReference type="PANTHER" id="PTHR30012">
    <property type="entry name" value="GENERAL SECRETION PATHWAY PROTEIN"/>
    <property type="match status" value="1"/>
</dbReference>
<keyword evidence="5" id="KW-1003">Cell membrane</keyword>
<evidence type="ECO:0000313" key="18">
    <source>
        <dbReference type="EMBL" id="PWW10357.1"/>
    </source>
</evidence>
<dbReference type="GO" id="GO:0015628">
    <property type="term" value="P:protein secretion by the type II secretion system"/>
    <property type="evidence" value="ECO:0007669"/>
    <property type="project" value="InterPro"/>
</dbReference>
<dbReference type="Pfam" id="PF00482">
    <property type="entry name" value="T2SSF"/>
    <property type="match status" value="2"/>
</dbReference>
<evidence type="ECO:0000256" key="11">
    <source>
        <dbReference type="ARBA" id="ARBA00022989"/>
    </source>
</evidence>
<dbReference type="GO" id="GO:0046872">
    <property type="term" value="F:metal ion binding"/>
    <property type="evidence" value="ECO:0007669"/>
    <property type="project" value="UniProtKB-KW"/>
</dbReference>
<organism evidence="18 19">
    <name type="scientific">Pseudidiomarina maritima</name>
    <dbReference type="NCBI Taxonomy" id="519453"/>
    <lineage>
        <taxon>Bacteria</taxon>
        <taxon>Pseudomonadati</taxon>
        <taxon>Pseudomonadota</taxon>
        <taxon>Gammaproteobacteria</taxon>
        <taxon>Alteromonadales</taxon>
        <taxon>Idiomarinaceae</taxon>
        <taxon>Pseudidiomarina</taxon>
    </lineage>
</organism>
<dbReference type="NCBIfam" id="TIGR02120">
    <property type="entry name" value="GspF"/>
    <property type="match status" value="1"/>
</dbReference>
<feature type="domain" description="Type II secretion system protein GspF" evidence="17">
    <location>
        <begin position="298"/>
        <end position="420"/>
    </location>
</feature>